<dbReference type="AlphaFoldDB" id="A0A318KBE4"/>
<dbReference type="Proteomes" id="UP000247569">
    <property type="component" value="Unassembled WGS sequence"/>
</dbReference>
<organism evidence="1 2">
    <name type="scientific">Nocardia tenerifensis</name>
    <dbReference type="NCBI Taxonomy" id="228006"/>
    <lineage>
        <taxon>Bacteria</taxon>
        <taxon>Bacillati</taxon>
        <taxon>Actinomycetota</taxon>
        <taxon>Actinomycetes</taxon>
        <taxon>Mycobacteriales</taxon>
        <taxon>Nocardiaceae</taxon>
        <taxon>Nocardia</taxon>
    </lineage>
</organism>
<dbReference type="EMBL" id="QJKF01000001">
    <property type="protein sequence ID" value="PXX71638.1"/>
    <property type="molecule type" value="Genomic_DNA"/>
</dbReference>
<reference evidence="1 2" key="1">
    <citation type="submission" date="2018-05" db="EMBL/GenBank/DDBJ databases">
        <title>Genomic Encyclopedia of Type Strains, Phase IV (KMG-IV): sequencing the most valuable type-strain genomes for metagenomic binning, comparative biology and taxonomic classification.</title>
        <authorList>
            <person name="Goeker M."/>
        </authorList>
    </citation>
    <scope>NUCLEOTIDE SEQUENCE [LARGE SCALE GENOMIC DNA]</scope>
    <source>
        <strain evidence="1 2">DSM 44704</strain>
    </source>
</reference>
<proteinExistence type="predicted"/>
<sequence length="296" mass="32844">MAQWIIDTLPALIDRLPEQRDRWIAQIAFPMHEDFRGSGVGERIMEADRRGWFNERYYWNHRNRVAEHIAAGLRTAYLLQRRYADAADPVQRRPRLAGPAHDGSLRIFIAAYYEGSAWDPLAAALGAALMQRLPVPVRVSSMASKAALTVGYAVAEQARSMNAYTPELYTLYRRTESRRAQPILRFLGRTECLSGDINQVRRDILSRCDAMIVIGGDDGTAYETRLGDDLGVAVLPVGATGGAAYTRWGSDTTLRDGNPATAAAFRDLGTPCRAINGTIALLDDLYRRLQSSPSQS</sequence>
<name>A0A318KBE4_9NOCA</name>
<evidence type="ECO:0000313" key="1">
    <source>
        <dbReference type="EMBL" id="PXX71638.1"/>
    </source>
</evidence>
<protein>
    <submittedName>
        <fullName evidence="1">Uncharacterized protein</fullName>
    </submittedName>
</protein>
<gene>
    <name evidence="1" type="ORF">DFR70_1011072</name>
</gene>
<evidence type="ECO:0000313" key="2">
    <source>
        <dbReference type="Proteomes" id="UP000247569"/>
    </source>
</evidence>
<accession>A0A318KBE4</accession>
<comment type="caution">
    <text evidence="1">The sequence shown here is derived from an EMBL/GenBank/DDBJ whole genome shotgun (WGS) entry which is preliminary data.</text>
</comment>
<keyword evidence="2" id="KW-1185">Reference proteome</keyword>